<protein>
    <recommendedName>
        <fullName evidence="2">Bacteriophage lambda Replication protein O N-terminal domain-containing protein</fullName>
    </recommendedName>
</protein>
<dbReference type="AlphaFoldDB" id="X0SSB1"/>
<evidence type="ECO:0008006" key="2">
    <source>
        <dbReference type="Google" id="ProtNLM"/>
    </source>
</evidence>
<proteinExistence type="predicted"/>
<organism evidence="1">
    <name type="scientific">marine sediment metagenome</name>
    <dbReference type="NCBI Taxonomy" id="412755"/>
    <lineage>
        <taxon>unclassified sequences</taxon>
        <taxon>metagenomes</taxon>
        <taxon>ecological metagenomes</taxon>
    </lineage>
</organism>
<comment type="caution">
    <text evidence="1">The sequence shown here is derived from an EMBL/GenBank/DDBJ whole genome shotgun (WGS) entry which is preliminary data.</text>
</comment>
<reference evidence="1" key="1">
    <citation type="journal article" date="2014" name="Front. Microbiol.">
        <title>High frequency of phylogenetically diverse reductive dehalogenase-homologous genes in deep subseafloor sedimentary metagenomes.</title>
        <authorList>
            <person name="Kawai M."/>
            <person name="Futagami T."/>
            <person name="Toyoda A."/>
            <person name="Takaki Y."/>
            <person name="Nishi S."/>
            <person name="Hori S."/>
            <person name="Arai W."/>
            <person name="Tsubouchi T."/>
            <person name="Morono Y."/>
            <person name="Uchiyama I."/>
            <person name="Ito T."/>
            <person name="Fujiyama A."/>
            <person name="Inagaki F."/>
            <person name="Takami H."/>
        </authorList>
    </citation>
    <scope>NUCLEOTIDE SEQUENCE</scope>
    <source>
        <strain evidence="1">Expedition CK06-06</strain>
    </source>
</reference>
<name>X0SSB1_9ZZZZ</name>
<accession>X0SSB1</accession>
<dbReference type="EMBL" id="BARS01005742">
    <property type="protein sequence ID" value="GAF78011.1"/>
    <property type="molecule type" value="Genomic_DNA"/>
</dbReference>
<evidence type="ECO:0000313" key="1">
    <source>
        <dbReference type="EMBL" id="GAF78011.1"/>
    </source>
</evidence>
<sequence length="131" mass="15224">MIYSTALQSLKLSERKVLDFAMLERRMEKTSQKKTKKRRYTASNEILIPYRQLNCEPFNMANFTITRAIDRLLALGFISIVEQGGSKQGHATKYKFIEKWKTWKDGDAPIETRNTYPNRGFTNKVRTPTGV</sequence>
<gene>
    <name evidence="1" type="ORF">S01H1_11265</name>
</gene>